<dbReference type="AlphaFoldDB" id="A0A834GIC4"/>
<evidence type="ECO:0000313" key="1">
    <source>
        <dbReference type="EMBL" id="KAF7130808.1"/>
    </source>
</evidence>
<dbReference type="Proteomes" id="UP000626092">
    <property type="component" value="Unassembled WGS sequence"/>
</dbReference>
<dbReference type="EMBL" id="WJXA01000010">
    <property type="protein sequence ID" value="KAF7130808.1"/>
    <property type="molecule type" value="Genomic_DNA"/>
</dbReference>
<comment type="caution">
    <text evidence="1">The sequence shown here is derived from an EMBL/GenBank/DDBJ whole genome shotgun (WGS) entry which is preliminary data.</text>
</comment>
<organism evidence="1 2">
    <name type="scientific">Rhododendron simsii</name>
    <name type="common">Sims's rhododendron</name>
    <dbReference type="NCBI Taxonomy" id="118357"/>
    <lineage>
        <taxon>Eukaryota</taxon>
        <taxon>Viridiplantae</taxon>
        <taxon>Streptophyta</taxon>
        <taxon>Embryophyta</taxon>
        <taxon>Tracheophyta</taxon>
        <taxon>Spermatophyta</taxon>
        <taxon>Magnoliopsida</taxon>
        <taxon>eudicotyledons</taxon>
        <taxon>Gunneridae</taxon>
        <taxon>Pentapetalae</taxon>
        <taxon>asterids</taxon>
        <taxon>Ericales</taxon>
        <taxon>Ericaceae</taxon>
        <taxon>Ericoideae</taxon>
        <taxon>Rhodoreae</taxon>
        <taxon>Rhododendron</taxon>
    </lineage>
</organism>
<gene>
    <name evidence="1" type="ORF">RHSIM_Rhsim10G0150700</name>
</gene>
<protein>
    <submittedName>
        <fullName evidence="1">Uncharacterized protein</fullName>
    </submittedName>
</protein>
<accession>A0A834GIC4</accession>
<proteinExistence type="predicted"/>
<evidence type="ECO:0000313" key="2">
    <source>
        <dbReference type="Proteomes" id="UP000626092"/>
    </source>
</evidence>
<reference evidence="1" key="1">
    <citation type="submission" date="2019-11" db="EMBL/GenBank/DDBJ databases">
        <authorList>
            <person name="Liu Y."/>
            <person name="Hou J."/>
            <person name="Li T.-Q."/>
            <person name="Guan C.-H."/>
            <person name="Wu X."/>
            <person name="Wu H.-Z."/>
            <person name="Ling F."/>
            <person name="Zhang R."/>
            <person name="Shi X.-G."/>
            <person name="Ren J.-P."/>
            <person name="Chen E.-F."/>
            <person name="Sun J.-M."/>
        </authorList>
    </citation>
    <scope>NUCLEOTIDE SEQUENCE</scope>
    <source>
        <strain evidence="1">Adult_tree_wgs_1</strain>
        <tissue evidence="1">Leaves</tissue>
    </source>
</reference>
<sequence length="143" mass="15778">MMFEKGVINCPAHMVGADWTYLCNLWQDKDYKEKCNKYKKQLKDVQDLAMANGSISLTDEELSCTVFGPFSGYIRGLGHGPKPSLTKFGQASRVQLIRDAEKAREEAIAAARTVQVQETGVTCWKLGLIGKSVNQNVGMSPSC</sequence>
<dbReference type="OrthoDB" id="1921870at2759"/>
<name>A0A834GIC4_RHOSS</name>
<keyword evidence="2" id="KW-1185">Reference proteome</keyword>